<organism evidence="2 3">
    <name type="scientific">Aspergillus sydowii CBS 593.65</name>
    <dbReference type="NCBI Taxonomy" id="1036612"/>
    <lineage>
        <taxon>Eukaryota</taxon>
        <taxon>Fungi</taxon>
        <taxon>Dikarya</taxon>
        <taxon>Ascomycota</taxon>
        <taxon>Pezizomycotina</taxon>
        <taxon>Eurotiomycetes</taxon>
        <taxon>Eurotiomycetidae</taxon>
        <taxon>Eurotiales</taxon>
        <taxon>Aspergillaceae</taxon>
        <taxon>Aspergillus</taxon>
        <taxon>Aspergillus subgen. Nidulantes</taxon>
    </lineage>
</organism>
<protein>
    <recommendedName>
        <fullName evidence="1">HNH nuclease domain-containing protein</fullName>
    </recommendedName>
</protein>
<dbReference type="RefSeq" id="XP_040703845.1">
    <property type="nucleotide sequence ID" value="XM_040852086.1"/>
</dbReference>
<dbReference type="OrthoDB" id="2104739at2759"/>
<proteinExistence type="predicted"/>
<evidence type="ECO:0000313" key="3">
    <source>
        <dbReference type="Proteomes" id="UP000184356"/>
    </source>
</evidence>
<reference evidence="3" key="1">
    <citation type="journal article" date="2017" name="Genome Biol.">
        <title>Comparative genomics reveals high biological diversity and specific adaptations in the industrially and medically important fungal genus Aspergillus.</title>
        <authorList>
            <person name="de Vries R.P."/>
            <person name="Riley R."/>
            <person name="Wiebenga A."/>
            <person name="Aguilar-Osorio G."/>
            <person name="Amillis S."/>
            <person name="Uchima C.A."/>
            <person name="Anderluh G."/>
            <person name="Asadollahi M."/>
            <person name="Askin M."/>
            <person name="Barry K."/>
            <person name="Battaglia E."/>
            <person name="Bayram O."/>
            <person name="Benocci T."/>
            <person name="Braus-Stromeyer S.A."/>
            <person name="Caldana C."/>
            <person name="Canovas D."/>
            <person name="Cerqueira G.C."/>
            <person name="Chen F."/>
            <person name="Chen W."/>
            <person name="Choi C."/>
            <person name="Clum A."/>
            <person name="Dos Santos R.A."/>
            <person name="Damasio A.R."/>
            <person name="Diallinas G."/>
            <person name="Emri T."/>
            <person name="Fekete E."/>
            <person name="Flipphi M."/>
            <person name="Freyberg S."/>
            <person name="Gallo A."/>
            <person name="Gournas C."/>
            <person name="Habgood R."/>
            <person name="Hainaut M."/>
            <person name="Harispe M.L."/>
            <person name="Henrissat B."/>
            <person name="Hilden K.S."/>
            <person name="Hope R."/>
            <person name="Hossain A."/>
            <person name="Karabika E."/>
            <person name="Karaffa L."/>
            <person name="Karanyi Z."/>
            <person name="Krasevec N."/>
            <person name="Kuo A."/>
            <person name="Kusch H."/>
            <person name="LaButti K."/>
            <person name="Lagendijk E.L."/>
            <person name="Lapidus A."/>
            <person name="Levasseur A."/>
            <person name="Lindquist E."/>
            <person name="Lipzen A."/>
            <person name="Logrieco A.F."/>
            <person name="MacCabe A."/>
            <person name="Maekelae M.R."/>
            <person name="Malavazi I."/>
            <person name="Melin P."/>
            <person name="Meyer V."/>
            <person name="Mielnichuk N."/>
            <person name="Miskei M."/>
            <person name="Molnar A.P."/>
            <person name="Mule G."/>
            <person name="Ngan C.Y."/>
            <person name="Orejas M."/>
            <person name="Orosz E."/>
            <person name="Ouedraogo J.P."/>
            <person name="Overkamp K.M."/>
            <person name="Park H.-S."/>
            <person name="Perrone G."/>
            <person name="Piumi F."/>
            <person name="Punt P.J."/>
            <person name="Ram A.F."/>
            <person name="Ramon A."/>
            <person name="Rauscher S."/>
            <person name="Record E."/>
            <person name="Riano-Pachon D.M."/>
            <person name="Robert V."/>
            <person name="Roehrig J."/>
            <person name="Ruller R."/>
            <person name="Salamov A."/>
            <person name="Salih N.S."/>
            <person name="Samson R.A."/>
            <person name="Sandor E."/>
            <person name="Sanguinetti M."/>
            <person name="Schuetze T."/>
            <person name="Sepcic K."/>
            <person name="Shelest E."/>
            <person name="Sherlock G."/>
            <person name="Sophianopoulou V."/>
            <person name="Squina F.M."/>
            <person name="Sun H."/>
            <person name="Susca A."/>
            <person name="Todd R.B."/>
            <person name="Tsang A."/>
            <person name="Unkles S.E."/>
            <person name="van de Wiele N."/>
            <person name="van Rossen-Uffink D."/>
            <person name="Oliveira J.V."/>
            <person name="Vesth T.C."/>
            <person name="Visser J."/>
            <person name="Yu J.-H."/>
            <person name="Zhou M."/>
            <person name="Andersen M.R."/>
            <person name="Archer D.B."/>
            <person name="Baker S.E."/>
            <person name="Benoit I."/>
            <person name="Brakhage A.A."/>
            <person name="Braus G.H."/>
            <person name="Fischer R."/>
            <person name="Frisvad J.C."/>
            <person name="Goldman G.H."/>
            <person name="Houbraken J."/>
            <person name="Oakley B."/>
            <person name="Pocsi I."/>
            <person name="Scazzocchio C."/>
            <person name="Seiboth B."/>
            <person name="vanKuyk P.A."/>
            <person name="Wortman J."/>
            <person name="Dyer P.S."/>
            <person name="Grigoriev I.V."/>
        </authorList>
    </citation>
    <scope>NUCLEOTIDE SEQUENCE [LARGE SCALE GENOMIC DNA]</scope>
    <source>
        <strain evidence="3">CBS 593.65</strain>
    </source>
</reference>
<feature type="domain" description="HNH nuclease" evidence="1">
    <location>
        <begin position="119"/>
        <end position="215"/>
    </location>
</feature>
<dbReference type="EMBL" id="KV878585">
    <property type="protein sequence ID" value="OJJ60039.1"/>
    <property type="molecule type" value="Genomic_DNA"/>
</dbReference>
<evidence type="ECO:0000313" key="2">
    <source>
        <dbReference type="EMBL" id="OJJ60039.1"/>
    </source>
</evidence>
<dbReference type="GeneID" id="63768159"/>
<name>A0A1L9TKS5_9EURO</name>
<dbReference type="VEuPathDB" id="FungiDB:ASPSYDRAFT_88925"/>
<dbReference type="Proteomes" id="UP000184356">
    <property type="component" value="Unassembled WGS sequence"/>
</dbReference>
<dbReference type="STRING" id="1036612.A0A1L9TKS5"/>
<dbReference type="Pfam" id="PF13391">
    <property type="entry name" value="HNH_2"/>
    <property type="match status" value="1"/>
</dbReference>
<dbReference type="InterPro" id="IPR003615">
    <property type="entry name" value="HNH_nuc"/>
</dbReference>
<sequence>MPSQDSLSPTVSSDALSAFAHAKLRLTTSSRIINRVNLAEDVDRRPYSEALRQLSKSLDDGVLRPMLAHGGITPAITPSPRFGIEDSIDNLGSEDVSSITRAAQSRLRKNCLARDGQRCVATNLWSKDYNERPTDSIDAPLEAAHIVPFTLGGFQGNNNDERYRHAATWVNINRYFPSLRSRLNFSSEGINQEMNVMMVFAPLHQKFGEFHFVFEATETLHRYRIKTFPRMSCVLLMHLPPNGLVTFTNHDE</sequence>
<gene>
    <name evidence="2" type="ORF">ASPSYDRAFT_88925</name>
</gene>
<accession>A0A1L9TKS5</accession>
<dbReference type="AlphaFoldDB" id="A0A1L9TKS5"/>
<keyword evidence="3" id="KW-1185">Reference proteome</keyword>
<evidence type="ECO:0000259" key="1">
    <source>
        <dbReference type="Pfam" id="PF13391"/>
    </source>
</evidence>